<dbReference type="KEGG" id="fox:FOXG_18207"/>
<dbReference type="AlphaFoldDB" id="A0A0J9UC79"/>
<dbReference type="PROSITE" id="PS51257">
    <property type="entry name" value="PROKAR_LIPOPROTEIN"/>
    <property type="match status" value="1"/>
</dbReference>
<dbReference type="VEuPathDB" id="FungiDB:FOXG_18207"/>
<proteinExistence type="predicted"/>
<dbReference type="EMBL" id="DS231697">
    <property type="protein sequence ID" value="KNA96963.1"/>
    <property type="molecule type" value="Genomic_DNA"/>
</dbReference>
<protein>
    <submittedName>
        <fullName evidence="1">Uncharacterized protein</fullName>
    </submittedName>
</protein>
<accession>A0A0J9UC79</accession>
<dbReference type="RefSeq" id="XP_018235009.1">
    <property type="nucleotide sequence ID" value="XM_018398257.1"/>
</dbReference>
<reference evidence="1" key="2">
    <citation type="journal article" date="2010" name="Nature">
        <title>Comparative genomics reveals mobile pathogenicity chromosomes in Fusarium.</title>
        <authorList>
            <person name="Ma L.J."/>
            <person name="van der Does H.C."/>
            <person name="Borkovich K.A."/>
            <person name="Coleman J.J."/>
            <person name="Daboussi M.J."/>
            <person name="Di Pietro A."/>
            <person name="Dufresne M."/>
            <person name="Freitag M."/>
            <person name="Grabherr M."/>
            <person name="Henrissat B."/>
            <person name="Houterman P.M."/>
            <person name="Kang S."/>
            <person name="Shim W.B."/>
            <person name="Woloshuk C."/>
            <person name="Xie X."/>
            <person name="Xu J.R."/>
            <person name="Antoniw J."/>
            <person name="Baker S.E."/>
            <person name="Bluhm B.H."/>
            <person name="Breakspear A."/>
            <person name="Brown D.W."/>
            <person name="Butchko R.A."/>
            <person name="Chapman S."/>
            <person name="Coulson R."/>
            <person name="Coutinho P.M."/>
            <person name="Danchin E.G."/>
            <person name="Diener A."/>
            <person name="Gale L.R."/>
            <person name="Gardiner D.M."/>
            <person name="Goff S."/>
            <person name="Hammond-Kosack K.E."/>
            <person name="Hilburn K."/>
            <person name="Hua-Van A."/>
            <person name="Jonkers W."/>
            <person name="Kazan K."/>
            <person name="Kodira C.D."/>
            <person name="Koehrsen M."/>
            <person name="Kumar L."/>
            <person name="Lee Y.H."/>
            <person name="Li L."/>
            <person name="Manners J.M."/>
            <person name="Miranda-Saavedra D."/>
            <person name="Mukherjee M."/>
            <person name="Park G."/>
            <person name="Park J."/>
            <person name="Park S.Y."/>
            <person name="Proctor R.H."/>
            <person name="Regev A."/>
            <person name="Ruiz-Roldan M.C."/>
            <person name="Sain D."/>
            <person name="Sakthikumar S."/>
            <person name="Sykes S."/>
            <person name="Schwartz D.C."/>
            <person name="Turgeon B.G."/>
            <person name="Wapinski I."/>
            <person name="Yoder O."/>
            <person name="Young S."/>
            <person name="Zeng Q."/>
            <person name="Zhou S."/>
            <person name="Galagan J."/>
            <person name="Cuomo C.A."/>
            <person name="Kistler H.C."/>
            <person name="Rep M."/>
        </authorList>
    </citation>
    <scope>NUCLEOTIDE SEQUENCE [LARGE SCALE GENOMIC DNA]</scope>
    <source>
        <strain evidence="1">4287</strain>
    </source>
</reference>
<gene>
    <name evidence="1" type="ORF">FOXG_18207</name>
</gene>
<evidence type="ECO:0000313" key="1">
    <source>
        <dbReference type="EMBL" id="KNA96963.1"/>
    </source>
</evidence>
<sequence length="59" mass="6606">MPLILARHWIKVGRGLQISGWLCSLVACRSPHWGLYPLKRQEAYATGATENPKTVESLT</sequence>
<name>A0A0J9UC79_FUSO4</name>
<dbReference type="GeneID" id="28958913"/>
<reference evidence="1" key="1">
    <citation type="submission" date="2007-04" db="EMBL/GenBank/DDBJ databases">
        <authorList>
            <consortium name="The Broad Institute Genome Sequencing Platform"/>
            <person name="Birren B."/>
            <person name="Lander E."/>
            <person name="Galagan J."/>
            <person name="Nusbaum C."/>
            <person name="Devon K."/>
            <person name="Ma L.-J."/>
            <person name="Jaffe D."/>
            <person name="Butler J."/>
            <person name="Alvarez P."/>
            <person name="Gnerre S."/>
            <person name="Grabherr M."/>
            <person name="Kleber M."/>
            <person name="Mauceli E."/>
            <person name="Brockman W."/>
            <person name="MacCallum I.A."/>
            <person name="Young S."/>
            <person name="LaButti K."/>
            <person name="DeCaprio D."/>
            <person name="Crawford M."/>
            <person name="Koehrsen M."/>
            <person name="Engels R."/>
            <person name="Montgomery P."/>
            <person name="Pearson M."/>
            <person name="Howarth C."/>
            <person name="Larson L."/>
            <person name="White J."/>
            <person name="O'Leary S."/>
            <person name="Kodira C."/>
            <person name="Zeng Q."/>
            <person name="Yandava C."/>
            <person name="Alvarado L."/>
            <person name="Kistler C."/>
            <person name="Shim W.-B."/>
            <person name="Kang S."/>
            <person name="Woloshuk C."/>
        </authorList>
    </citation>
    <scope>NUCLEOTIDE SEQUENCE</scope>
    <source>
        <strain evidence="1">4287</strain>
    </source>
</reference>
<evidence type="ECO:0000313" key="2">
    <source>
        <dbReference type="Proteomes" id="UP000009097"/>
    </source>
</evidence>
<dbReference type="Proteomes" id="UP000009097">
    <property type="component" value="Unassembled WGS sequence"/>
</dbReference>
<organism evidence="1 2">
    <name type="scientific">Fusarium oxysporum f. sp. lycopersici (strain 4287 / CBS 123668 / FGSC 9935 / NRRL 34936)</name>
    <name type="common">Fusarium vascular wilt of tomato</name>
    <dbReference type="NCBI Taxonomy" id="426428"/>
    <lineage>
        <taxon>Eukaryota</taxon>
        <taxon>Fungi</taxon>
        <taxon>Dikarya</taxon>
        <taxon>Ascomycota</taxon>
        <taxon>Pezizomycotina</taxon>
        <taxon>Sordariomycetes</taxon>
        <taxon>Hypocreomycetidae</taxon>
        <taxon>Hypocreales</taxon>
        <taxon>Nectriaceae</taxon>
        <taxon>Fusarium</taxon>
        <taxon>Fusarium oxysporum species complex</taxon>
    </lineage>
</organism>